<keyword evidence="1" id="KW-0812">Transmembrane</keyword>
<feature type="transmembrane region" description="Helical" evidence="1">
    <location>
        <begin position="72"/>
        <end position="91"/>
    </location>
</feature>
<evidence type="ECO:0000256" key="1">
    <source>
        <dbReference type="SAM" id="Phobius"/>
    </source>
</evidence>
<dbReference type="InterPro" id="IPR029058">
    <property type="entry name" value="AB_hydrolase_fold"/>
</dbReference>
<name>A0A9N9DFH2_9GLOM</name>
<gene>
    <name evidence="2" type="ORF">AGERDE_LOCUS10844</name>
</gene>
<dbReference type="Proteomes" id="UP000789831">
    <property type="component" value="Unassembled WGS sequence"/>
</dbReference>
<keyword evidence="1" id="KW-1133">Transmembrane helix</keyword>
<accession>A0A9N9DFH2</accession>
<dbReference type="Gene3D" id="3.40.50.1820">
    <property type="entry name" value="alpha/beta hydrolase"/>
    <property type="match status" value="1"/>
</dbReference>
<sequence length="242" mass="27344">MGVEKIEFDFDTNQVVIKCKNNQKLNITDSGLPPKQQEELTQQLKSTHKPITFSQVDKEVNRNEKPKNDNSGIIGAAILIMGIIAIVIGVYKRLWTVLYPNPLVAPRVADSKVSIEIINDKIKLLKKTNKQAIDIGAYQRYFDFLEKLGLQEEFDLATSQDKLIIHGTTLFYTMHLALQRGYQVVAYDARNHGLSEKSYTSLGQLEACDLQDIIEYGYFAGPSNLEVAFTICEAPFDHFAKQ</sequence>
<comment type="caution">
    <text evidence="2">The sequence shown here is derived from an EMBL/GenBank/DDBJ whole genome shotgun (WGS) entry which is preliminary data.</text>
</comment>
<organism evidence="2 3">
    <name type="scientific">Ambispora gerdemannii</name>
    <dbReference type="NCBI Taxonomy" id="144530"/>
    <lineage>
        <taxon>Eukaryota</taxon>
        <taxon>Fungi</taxon>
        <taxon>Fungi incertae sedis</taxon>
        <taxon>Mucoromycota</taxon>
        <taxon>Glomeromycotina</taxon>
        <taxon>Glomeromycetes</taxon>
        <taxon>Archaeosporales</taxon>
        <taxon>Ambisporaceae</taxon>
        <taxon>Ambispora</taxon>
    </lineage>
</organism>
<evidence type="ECO:0000313" key="2">
    <source>
        <dbReference type="EMBL" id="CAG8638018.1"/>
    </source>
</evidence>
<dbReference type="AlphaFoldDB" id="A0A9N9DFH2"/>
<reference evidence="2" key="1">
    <citation type="submission" date="2021-06" db="EMBL/GenBank/DDBJ databases">
        <authorList>
            <person name="Kallberg Y."/>
            <person name="Tangrot J."/>
            <person name="Rosling A."/>
        </authorList>
    </citation>
    <scope>NUCLEOTIDE SEQUENCE</scope>
    <source>
        <strain evidence="2">MT106</strain>
    </source>
</reference>
<keyword evidence="1" id="KW-0472">Membrane</keyword>
<proteinExistence type="predicted"/>
<evidence type="ECO:0000313" key="3">
    <source>
        <dbReference type="Proteomes" id="UP000789831"/>
    </source>
</evidence>
<keyword evidence="3" id="KW-1185">Reference proteome</keyword>
<dbReference type="OrthoDB" id="2498029at2759"/>
<dbReference type="EMBL" id="CAJVPL010003754">
    <property type="protein sequence ID" value="CAG8638018.1"/>
    <property type="molecule type" value="Genomic_DNA"/>
</dbReference>
<dbReference type="SUPFAM" id="SSF53474">
    <property type="entry name" value="alpha/beta-Hydrolases"/>
    <property type="match status" value="1"/>
</dbReference>
<protein>
    <submittedName>
        <fullName evidence="2">3069_t:CDS:1</fullName>
    </submittedName>
</protein>